<dbReference type="InterPro" id="IPR053163">
    <property type="entry name" value="HTH-type_regulator_Rgg"/>
</dbReference>
<name>A0A0R1ZRI0_9LACO</name>
<sequence length="290" mass="33315">MEDHEAKLGAFFRHIRKRRGLKIRDVSAGISETTLSRFERGQIDLTISKLAPAMEAAEMDPADVLLRPSQSRAAFETALLAIRDSLIKGNKSMATAALHNYRSATDTMNLPLRRFNLLILDTLTQSIKEPTLYIPEDDQDAIVTFLERDDDWHHYEYMLCGELIYFMDQHHAERAYRIMVRSFAKRKHPVNDQQAYMGAIMNAIMRPLETDDLTFARDISRLIEDTKISPLDILNNYRRNLTRAVLAYKENGGPEQKEIIQHLLGSLDFVGSPHLASSDLKWIQRCNIEL</sequence>
<dbReference type="AlphaFoldDB" id="A0A0R1ZRI0"/>
<gene>
    <name evidence="2" type="ORF">FC18_GL001006</name>
</gene>
<organism evidence="2 3">
    <name type="scientific">Lacticaseibacillus sharpeae JCM 1186 = DSM 20505</name>
    <dbReference type="NCBI Taxonomy" id="1291052"/>
    <lineage>
        <taxon>Bacteria</taxon>
        <taxon>Bacillati</taxon>
        <taxon>Bacillota</taxon>
        <taxon>Bacilli</taxon>
        <taxon>Lactobacillales</taxon>
        <taxon>Lactobacillaceae</taxon>
        <taxon>Lacticaseibacillus</taxon>
    </lineage>
</organism>
<dbReference type="Proteomes" id="UP000051679">
    <property type="component" value="Unassembled WGS sequence"/>
</dbReference>
<feature type="domain" description="HTH cro/C1-type" evidence="1">
    <location>
        <begin position="12"/>
        <end position="64"/>
    </location>
</feature>
<dbReference type="PATRIC" id="fig|1291052.5.peg.1017"/>
<dbReference type="SUPFAM" id="SSF47413">
    <property type="entry name" value="lambda repressor-like DNA-binding domains"/>
    <property type="match status" value="1"/>
</dbReference>
<dbReference type="InterPro" id="IPR010057">
    <property type="entry name" value="Transcription_activator_Rgg_C"/>
</dbReference>
<dbReference type="GO" id="GO:0003677">
    <property type="term" value="F:DNA binding"/>
    <property type="evidence" value="ECO:0007669"/>
    <property type="project" value="InterPro"/>
</dbReference>
<dbReference type="Gene3D" id="1.10.260.40">
    <property type="entry name" value="lambda repressor-like DNA-binding domains"/>
    <property type="match status" value="1"/>
</dbReference>
<dbReference type="EMBL" id="AYYO01000012">
    <property type="protein sequence ID" value="KRM55812.1"/>
    <property type="molecule type" value="Genomic_DNA"/>
</dbReference>
<accession>A0A0R1ZRI0</accession>
<evidence type="ECO:0000313" key="2">
    <source>
        <dbReference type="EMBL" id="KRM55812.1"/>
    </source>
</evidence>
<keyword evidence="3" id="KW-1185">Reference proteome</keyword>
<evidence type="ECO:0000313" key="3">
    <source>
        <dbReference type="Proteomes" id="UP000051679"/>
    </source>
</evidence>
<protein>
    <recommendedName>
        <fullName evidence="1">HTH cro/C1-type domain-containing protein</fullName>
    </recommendedName>
</protein>
<dbReference type="Pfam" id="PF21259">
    <property type="entry name" value="Rgg_C"/>
    <property type="match status" value="1"/>
</dbReference>
<dbReference type="SMART" id="SM00530">
    <property type="entry name" value="HTH_XRE"/>
    <property type="match status" value="1"/>
</dbReference>
<dbReference type="Pfam" id="PF13560">
    <property type="entry name" value="HTH_31"/>
    <property type="match status" value="1"/>
</dbReference>
<dbReference type="CDD" id="cd00093">
    <property type="entry name" value="HTH_XRE"/>
    <property type="match status" value="1"/>
</dbReference>
<comment type="caution">
    <text evidence="2">The sequence shown here is derived from an EMBL/GenBank/DDBJ whole genome shotgun (WGS) entry which is preliminary data.</text>
</comment>
<dbReference type="InterPro" id="IPR001387">
    <property type="entry name" value="Cro/C1-type_HTH"/>
</dbReference>
<dbReference type="OrthoDB" id="2291137at2"/>
<dbReference type="PROSITE" id="PS50943">
    <property type="entry name" value="HTH_CROC1"/>
    <property type="match status" value="1"/>
</dbReference>
<reference evidence="2 3" key="1">
    <citation type="journal article" date="2015" name="Genome Announc.">
        <title>Expanding the biotechnology potential of lactobacilli through comparative genomics of 213 strains and associated genera.</title>
        <authorList>
            <person name="Sun Z."/>
            <person name="Harris H.M."/>
            <person name="McCann A."/>
            <person name="Guo C."/>
            <person name="Argimon S."/>
            <person name="Zhang W."/>
            <person name="Yang X."/>
            <person name="Jeffery I.B."/>
            <person name="Cooney J.C."/>
            <person name="Kagawa T.F."/>
            <person name="Liu W."/>
            <person name="Song Y."/>
            <person name="Salvetti E."/>
            <person name="Wrobel A."/>
            <person name="Rasinkangas P."/>
            <person name="Parkhill J."/>
            <person name="Rea M.C."/>
            <person name="O'Sullivan O."/>
            <person name="Ritari J."/>
            <person name="Douillard F.P."/>
            <person name="Paul Ross R."/>
            <person name="Yang R."/>
            <person name="Briner A.E."/>
            <person name="Felis G.E."/>
            <person name="de Vos W.M."/>
            <person name="Barrangou R."/>
            <person name="Klaenhammer T.R."/>
            <person name="Caufield P.W."/>
            <person name="Cui Y."/>
            <person name="Zhang H."/>
            <person name="O'Toole P.W."/>
        </authorList>
    </citation>
    <scope>NUCLEOTIDE SEQUENCE [LARGE SCALE GENOMIC DNA]</scope>
    <source>
        <strain evidence="2 3">DSM 20505</strain>
    </source>
</reference>
<dbReference type="RefSeq" id="WP_054680015.1">
    <property type="nucleotide sequence ID" value="NZ_AYYO01000012.1"/>
</dbReference>
<dbReference type="InterPro" id="IPR010982">
    <property type="entry name" value="Lambda_DNA-bd_dom_sf"/>
</dbReference>
<evidence type="ECO:0000259" key="1">
    <source>
        <dbReference type="PROSITE" id="PS50943"/>
    </source>
</evidence>
<proteinExistence type="predicted"/>
<dbReference type="PANTHER" id="PTHR37038">
    <property type="entry name" value="TRANSCRIPTIONAL REGULATOR-RELATED"/>
    <property type="match status" value="1"/>
</dbReference>